<evidence type="ECO:0000259" key="1">
    <source>
        <dbReference type="Pfam" id="PF00561"/>
    </source>
</evidence>
<protein>
    <submittedName>
        <fullName evidence="2">Pimeloyl-ACP methyl ester carboxylesterase</fullName>
    </submittedName>
</protein>
<accession>A0ABY2F128</accession>
<dbReference type="InterPro" id="IPR029058">
    <property type="entry name" value="AB_hydrolase_fold"/>
</dbReference>
<dbReference type="Pfam" id="PF00561">
    <property type="entry name" value="Abhydrolase_1"/>
    <property type="match status" value="1"/>
</dbReference>
<organism evidence="2 3">
    <name type="scientific">Oceanimonas baumannii</name>
    <dbReference type="NCBI Taxonomy" id="129578"/>
    <lineage>
        <taxon>Bacteria</taxon>
        <taxon>Pseudomonadati</taxon>
        <taxon>Pseudomonadota</taxon>
        <taxon>Gammaproteobacteria</taxon>
        <taxon>Aeromonadales</taxon>
        <taxon>Aeromonadaceae</taxon>
        <taxon>Oceanimonas</taxon>
    </lineage>
</organism>
<dbReference type="SUPFAM" id="SSF53474">
    <property type="entry name" value="alpha/beta-Hydrolases"/>
    <property type="match status" value="1"/>
</dbReference>
<proteinExistence type="predicted"/>
<name>A0ABY2F128_9GAMM</name>
<evidence type="ECO:0000313" key="3">
    <source>
        <dbReference type="Proteomes" id="UP000295058"/>
    </source>
</evidence>
<reference evidence="2 3" key="1">
    <citation type="submission" date="2019-03" db="EMBL/GenBank/DDBJ databases">
        <title>Genomic Encyclopedia of Archaeal and Bacterial Type Strains, Phase II (KMG-II): from individual species to whole genera.</title>
        <authorList>
            <person name="Goeker M."/>
        </authorList>
    </citation>
    <scope>NUCLEOTIDE SEQUENCE [LARGE SCALE GENOMIC DNA]</scope>
    <source>
        <strain evidence="2 3">DSM 15594</strain>
    </source>
</reference>
<comment type="caution">
    <text evidence="2">The sequence shown here is derived from an EMBL/GenBank/DDBJ whole genome shotgun (WGS) entry which is preliminary data.</text>
</comment>
<dbReference type="RefSeq" id="WP_243832790.1">
    <property type="nucleotide sequence ID" value="NZ_NQJF01000002.1"/>
</dbReference>
<dbReference type="PANTHER" id="PTHR43194">
    <property type="entry name" value="HYDROLASE ALPHA/BETA FOLD FAMILY"/>
    <property type="match status" value="1"/>
</dbReference>
<feature type="domain" description="AB hydrolase-1" evidence="1">
    <location>
        <begin position="37"/>
        <end position="139"/>
    </location>
</feature>
<sequence>MTRTPRQMNSSRPAAMQDKQHAGWVLLRGLARECRHWGNFPERLAAHLGQPVRCLELPGNGTGYQQKTPVTITAMLEQIRQQAGLQAPVNVLGLSMGGMIAAEWALRYPQEVRGLVLVNSSSTLSPPWQRMRMTALPHLLLALILPRAQRESLVYRLTCTRRDDQRITLRQWIRYANQYPTSHVNFLRQLIAAARYRVAGASPVVTPLVLCSRGDRLVNPACSHILAQHWRIQADEHPWAGHDLPHDAPDWLLHKLAGYQGR</sequence>
<dbReference type="InterPro" id="IPR000073">
    <property type="entry name" value="AB_hydrolase_1"/>
</dbReference>
<dbReference type="Proteomes" id="UP000295058">
    <property type="component" value="Unassembled WGS sequence"/>
</dbReference>
<gene>
    <name evidence="2" type="ORF">LY04_01177</name>
</gene>
<dbReference type="Gene3D" id="3.40.50.1820">
    <property type="entry name" value="alpha/beta hydrolase"/>
    <property type="match status" value="1"/>
</dbReference>
<evidence type="ECO:0000313" key="2">
    <source>
        <dbReference type="EMBL" id="TDW60182.1"/>
    </source>
</evidence>
<dbReference type="PRINTS" id="PR00111">
    <property type="entry name" value="ABHYDROLASE"/>
</dbReference>
<dbReference type="EMBL" id="SODO01000003">
    <property type="protein sequence ID" value="TDW60182.1"/>
    <property type="molecule type" value="Genomic_DNA"/>
</dbReference>
<dbReference type="InterPro" id="IPR050228">
    <property type="entry name" value="Carboxylesterase_BioH"/>
</dbReference>
<keyword evidence="3" id="KW-1185">Reference proteome</keyword>
<dbReference type="PANTHER" id="PTHR43194:SF2">
    <property type="entry name" value="PEROXISOMAL MEMBRANE PROTEIN LPX1"/>
    <property type="match status" value="1"/>
</dbReference>